<protein>
    <recommendedName>
        <fullName evidence="3">Carrier domain-containing protein</fullName>
    </recommendedName>
</protein>
<evidence type="ECO:0000313" key="4">
    <source>
        <dbReference type="EMBL" id="OAN15791.1"/>
    </source>
</evidence>
<name>A0ABX2VC11_9BACL</name>
<dbReference type="Gene3D" id="1.10.1200.10">
    <property type="entry name" value="ACP-like"/>
    <property type="match status" value="1"/>
</dbReference>
<dbReference type="RefSeq" id="WP_035414176.1">
    <property type="nucleotide sequence ID" value="NZ_LVVL01000001.1"/>
</dbReference>
<keyword evidence="2" id="KW-0597">Phosphoprotein</keyword>
<evidence type="ECO:0000259" key="3">
    <source>
        <dbReference type="PROSITE" id="PS50075"/>
    </source>
</evidence>
<dbReference type="Proteomes" id="UP000078447">
    <property type="component" value="Unassembled WGS sequence"/>
</dbReference>
<dbReference type="InterPro" id="IPR009081">
    <property type="entry name" value="PP-bd_ACP"/>
</dbReference>
<evidence type="ECO:0000313" key="5">
    <source>
        <dbReference type="Proteomes" id="UP000078447"/>
    </source>
</evidence>
<dbReference type="PROSITE" id="PS00012">
    <property type="entry name" value="PHOSPHOPANTETHEINE"/>
    <property type="match status" value="1"/>
</dbReference>
<organism evidence="4 5">
    <name type="scientific">Exiguobacterium undae</name>
    <dbReference type="NCBI Taxonomy" id="169177"/>
    <lineage>
        <taxon>Bacteria</taxon>
        <taxon>Bacillati</taxon>
        <taxon>Bacillota</taxon>
        <taxon>Bacilli</taxon>
        <taxon>Bacillales</taxon>
        <taxon>Bacillales Family XII. Incertae Sedis</taxon>
        <taxon>Exiguobacterium</taxon>
    </lineage>
</organism>
<dbReference type="InterPro" id="IPR006162">
    <property type="entry name" value="Ppantetheine_attach_site"/>
</dbReference>
<evidence type="ECO:0000256" key="2">
    <source>
        <dbReference type="ARBA" id="ARBA00022553"/>
    </source>
</evidence>
<proteinExistence type="predicted"/>
<sequence length="84" mass="9651">MSPLLDYTSFCQIVEEQLEVTMQQPVTGGERLRDDLQLDSMRLLQLLVHLELEHGYVLVDEQLAQLPQMTVDQLLQSLAQKEVV</sequence>
<evidence type="ECO:0000256" key="1">
    <source>
        <dbReference type="ARBA" id="ARBA00022450"/>
    </source>
</evidence>
<accession>A0ABX2VC11</accession>
<reference evidence="4 5" key="1">
    <citation type="submission" date="2016-03" db="EMBL/GenBank/DDBJ databases">
        <authorList>
            <person name="Cho S.-Y."/>
            <person name="Lim S."/>
            <person name="Kim H."/>
            <person name="Soh E.H."/>
            <person name="Moon J.S."/>
        </authorList>
    </citation>
    <scope>NUCLEOTIDE SEQUENCE [LARGE SCALE GENOMIC DNA]</scope>
    <source>
        <strain evidence="4 5">KCTC 3810</strain>
    </source>
</reference>
<dbReference type="PROSITE" id="PS50075">
    <property type="entry name" value="CARRIER"/>
    <property type="match status" value="1"/>
</dbReference>
<dbReference type="EMBL" id="LVVL01000001">
    <property type="protein sequence ID" value="OAN15791.1"/>
    <property type="molecule type" value="Genomic_DNA"/>
</dbReference>
<dbReference type="SUPFAM" id="SSF47336">
    <property type="entry name" value="ACP-like"/>
    <property type="match status" value="1"/>
</dbReference>
<gene>
    <name evidence="4" type="ORF">A3783_07615</name>
</gene>
<dbReference type="InterPro" id="IPR036736">
    <property type="entry name" value="ACP-like_sf"/>
</dbReference>
<keyword evidence="1" id="KW-0596">Phosphopantetheine</keyword>
<feature type="domain" description="Carrier" evidence="3">
    <location>
        <begin position="4"/>
        <end position="82"/>
    </location>
</feature>
<keyword evidence="5" id="KW-1185">Reference proteome</keyword>
<comment type="caution">
    <text evidence="4">The sequence shown here is derived from an EMBL/GenBank/DDBJ whole genome shotgun (WGS) entry which is preliminary data.</text>
</comment>